<reference evidence="3" key="1">
    <citation type="journal article" date="2017" name="Plant J.">
        <title>The pomegranate (Punica granatum L.) genome and the genomics of punicalagin biosynthesis.</title>
        <authorList>
            <person name="Qin G."/>
            <person name="Xu C."/>
            <person name="Ming R."/>
            <person name="Tang H."/>
            <person name="Guyot R."/>
            <person name="Kramer E.M."/>
            <person name="Hu Y."/>
            <person name="Yi X."/>
            <person name="Qi Y."/>
            <person name="Xu X."/>
            <person name="Gao Z."/>
            <person name="Pan H."/>
            <person name="Jian J."/>
            <person name="Tian Y."/>
            <person name="Yue Z."/>
            <person name="Xu Y."/>
        </authorList>
    </citation>
    <scope>NUCLEOTIDE SEQUENCE [LARGE SCALE GENOMIC DNA]</scope>
    <source>
        <strain evidence="3">cv. Dabenzi</strain>
    </source>
</reference>
<dbReference type="AlphaFoldDB" id="A0A218XE59"/>
<dbReference type="Proteomes" id="UP000197138">
    <property type="component" value="Unassembled WGS sequence"/>
</dbReference>
<gene>
    <name evidence="2" type="ORF">CDL15_Pgr012718</name>
</gene>
<keyword evidence="1" id="KW-0472">Membrane</keyword>
<comment type="caution">
    <text evidence="2">The sequence shown here is derived from an EMBL/GenBank/DDBJ whole genome shotgun (WGS) entry which is preliminary data.</text>
</comment>
<accession>A0A218XE59</accession>
<name>A0A218XE59_PUNGR</name>
<evidence type="ECO:0000313" key="3">
    <source>
        <dbReference type="Proteomes" id="UP000197138"/>
    </source>
</evidence>
<keyword evidence="1" id="KW-1133">Transmembrane helix</keyword>
<protein>
    <submittedName>
        <fullName evidence="2">Uncharacterized protein</fullName>
    </submittedName>
</protein>
<evidence type="ECO:0000256" key="1">
    <source>
        <dbReference type="SAM" id="Phobius"/>
    </source>
</evidence>
<organism evidence="2 3">
    <name type="scientific">Punica granatum</name>
    <name type="common">Pomegranate</name>
    <dbReference type="NCBI Taxonomy" id="22663"/>
    <lineage>
        <taxon>Eukaryota</taxon>
        <taxon>Viridiplantae</taxon>
        <taxon>Streptophyta</taxon>
        <taxon>Embryophyta</taxon>
        <taxon>Tracheophyta</taxon>
        <taxon>Spermatophyta</taxon>
        <taxon>Magnoliopsida</taxon>
        <taxon>eudicotyledons</taxon>
        <taxon>Gunneridae</taxon>
        <taxon>Pentapetalae</taxon>
        <taxon>rosids</taxon>
        <taxon>malvids</taxon>
        <taxon>Myrtales</taxon>
        <taxon>Lythraceae</taxon>
        <taxon>Punica</taxon>
    </lineage>
</organism>
<dbReference type="EMBL" id="MTKT01001932">
    <property type="protein sequence ID" value="OWM83237.1"/>
    <property type="molecule type" value="Genomic_DNA"/>
</dbReference>
<keyword evidence="1" id="KW-0812">Transmembrane</keyword>
<feature type="transmembrane region" description="Helical" evidence="1">
    <location>
        <begin position="20"/>
        <end position="42"/>
    </location>
</feature>
<evidence type="ECO:0000313" key="2">
    <source>
        <dbReference type="EMBL" id="OWM83237.1"/>
    </source>
</evidence>
<proteinExistence type="predicted"/>
<sequence length="67" mass="7118">MPLLPPLLGLPKLNSIWFSLYRATAAAGAGSLLAVVTPSVLLRGSVCEFSKFTYLDVSGMTMALFLV</sequence>